<dbReference type="EMBL" id="CM042050">
    <property type="protein sequence ID" value="KAI3733701.1"/>
    <property type="molecule type" value="Genomic_DNA"/>
</dbReference>
<name>A0ACB9CHF3_ARCLA</name>
<accession>A0ACB9CHF3</accession>
<proteinExistence type="predicted"/>
<dbReference type="Proteomes" id="UP001055879">
    <property type="component" value="Linkage Group LG04"/>
</dbReference>
<sequence>MGHYIVQGENPRNLEKQSRVWQIEDVVNICAMNASTENDRIELEALHIKKEWDKVSDDRLPQVVENMKKLRWISCIRYPATSFTRKFQPTNLCYMELRYSLLEKLWEGNKLLPNLKRITIHVAGKCR</sequence>
<organism evidence="1 2">
    <name type="scientific">Arctium lappa</name>
    <name type="common">Greater burdock</name>
    <name type="synonym">Lappa major</name>
    <dbReference type="NCBI Taxonomy" id="4217"/>
    <lineage>
        <taxon>Eukaryota</taxon>
        <taxon>Viridiplantae</taxon>
        <taxon>Streptophyta</taxon>
        <taxon>Embryophyta</taxon>
        <taxon>Tracheophyta</taxon>
        <taxon>Spermatophyta</taxon>
        <taxon>Magnoliopsida</taxon>
        <taxon>eudicotyledons</taxon>
        <taxon>Gunneridae</taxon>
        <taxon>Pentapetalae</taxon>
        <taxon>asterids</taxon>
        <taxon>campanulids</taxon>
        <taxon>Asterales</taxon>
        <taxon>Asteraceae</taxon>
        <taxon>Carduoideae</taxon>
        <taxon>Cardueae</taxon>
        <taxon>Arctiinae</taxon>
        <taxon>Arctium</taxon>
    </lineage>
</organism>
<gene>
    <name evidence="1" type="ORF">L6452_13152</name>
</gene>
<evidence type="ECO:0000313" key="1">
    <source>
        <dbReference type="EMBL" id="KAI3733701.1"/>
    </source>
</evidence>
<keyword evidence="2" id="KW-1185">Reference proteome</keyword>
<evidence type="ECO:0000313" key="2">
    <source>
        <dbReference type="Proteomes" id="UP001055879"/>
    </source>
</evidence>
<reference evidence="2" key="1">
    <citation type="journal article" date="2022" name="Mol. Ecol. Resour.">
        <title>The genomes of chicory, endive, great burdock and yacon provide insights into Asteraceae palaeo-polyploidization history and plant inulin production.</title>
        <authorList>
            <person name="Fan W."/>
            <person name="Wang S."/>
            <person name="Wang H."/>
            <person name="Wang A."/>
            <person name="Jiang F."/>
            <person name="Liu H."/>
            <person name="Zhao H."/>
            <person name="Xu D."/>
            <person name="Zhang Y."/>
        </authorList>
    </citation>
    <scope>NUCLEOTIDE SEQUENCE [LARGE SCALE GENOMIC DNA]</scope>
    <source>
        <strain evidence="2">cv. Niubang</strain>
    </source>
</reference>
<reference evidence="1 2" key="2">
    <citation type="journal article" date="2022" name="Mol. Ecol. Resour.">
        <title>The genomes of chicory, endive, great burdock and yacon provide insights into Asteraceae paleo-polyploidization history and plant inulin production.</title>
        <authorList>
            <person name="Fan W."/>
            <person name="Wang S."/>
            <person name="Wang H."/>
            <person name="Wang A."/>
            <person name="Jiang F."/>
            <person name="Liu H."/>
            <person name="Zhao H."/>
            <person name="Xu D."/>
            <person name="Zhang Y."/>
        </authorList>
    </citation>
    <scope>NUCLEOTIDE SEQUENCE [LARGE SCALE GENOMIC DNA]</scope>
    <source>
        <strain evidence="2">cv. Niubang</strain>
    </source>
</reference>
<comment type="caution">
    <text evidence="1">The sequence shown here is derived from an EMBL/GenBank/DDBJ whole genome shotgun (WGS) entry which is preliminary data.</text>
</comment>
<protein>
    <submittedName>
        <fullName evidence="1">Uncharacterized protein</fullName>
    </submittedName>
</protein>